<dbReference type="InterPro" id="IPR008966">
    <property type="entry name" value="Adhesion_dom_sf"/>
</dbReference>
<dbReference type="Pfam" id="PF22003">
    <property type="entry name" value="MrkDrd"/>
    <property type="match status" value="1"/>
</dbReference>
<gene>
    <name evidence="8" type="ORF">QQF32_23305</name>
</gene>
<dbReference type="Proteomes" id="UP001223214">
    <property type="component" value="Unassembled WGS sequence"/>
</dbReference>
<keyword evidence="4" id="KW-0281">Fimbrium</keyword>
<feature type="domain" description="MrkD-like receptor binding" evidence="7">
    <location>
        <begin position="47"/>
        <end position="172"/>
    </location>
</feature>
<comment type="subcellular location">
    <subcellularLocation>
        <location evidence="1">Fimbrium</location>
    </subcellularLocation>
</comment>
<dbReference type="AlphaFoldDB" id="A0AAP4FYS7"/>
<dbReference type="InterPro" id="IPR050263">
    <property type="entry name" value="Bact_Fimbrial_Adh_Pro"/>
</dbReference>
<keyword evidence="9" id="KW-1185">Reference proteome</keyword>
<keyword evidence="3 5" id="KW-0732">Signal</keyword>
<evidence type="ECO:0000259" key="7">
    <source>
        <dbReference type="Pfam" id="PF22003"/>
    </source>
</evidence>
<comment type="similarity">
    <text evidence="2">Belongs to the fimbrial protein family.</text>
</comment>
<name>A0AAP4FYS7_9ENTR</name>
<evidence type="ECO:0000256" key="2">
    <source>
        <dbReference type="ARBA" id="ARBA00006671"/>
    </source>
</evidence>
<sequence>MNIKLFLVLTLALFFSTVGHTACQRGGGLFDDKDISTSLASLPPSIVITNDNYTAGTVIATTGWSQGNNDQLTIQGCGRSYVVGFFYLGSPQVEAAAGTQIMPTNIKGLGVRVTAMNQAGPNDGATVVDNNWHSGSGSREDHTLRNSQYLVELVATGGPITPGTLQVTGTLAQVEFRESASHSADGDVASNIVLQNTQVVLKAIGCNADTSQINFNFNTLNVTDFDTQTRAGSAPDQTVNLTCEPGTNVSLSVTAVEASGDNANHTVMALTGAGNSDVASGIGVQLGLKARTYDSGSDGLPLNKNVAVVSSTRSGSEYTSGGAQAQEQLVFSAVYYKTAATVTAGNANATATLTLTYN</sequence>
<dbReference type="SUPFAM" id="SSF49401">
    <property type="entry name" value="Bacterial adhesins"/>
    <property type="match status" value="1"/>
</dbReference>
<evidence type="ECO:0000256" key="4">
    <source>
        <dbReference type="ARBA" id="ARBA00023263"/>
    </source>
</evidence>
<evidence type="ECO:0000313" key="8">
    <source>
        <dbReference type="EMBL" id="MDK9366128.1"/>
    </source>
</evidence>
<dbReference type="GO" id="GO:0043709">
    <property type="term" value="P:cell adhesion involved in single-species biofilm formation"/>
    <property type="evidence" value="ECO:0007669"/>
    <property type="project" value="TreeGrafter"/>
</dbReference>
<evidence type="ECO:0000256" key="5">
    <source>
        <dbReference type="SAM" id="SignalP"/>
    </source>
</evidence>
<feature type="signal peptide" evidence="5">
    <location>
        <begin position="1"/>
        <end position="21"/>
    </location>
</feature>
<dbReference type="Gene3D" id="2.60.40.3310">
    <property type="match status" value="1"/>
</dbReference>
<dbReference type="RefSeq" id="WP_285150917.1">
    <property type="nucleotide sequence ID" value="NZ_JASSOM010000092.1"/>
</dbReference>
<evidence type="ECO:0000256" key="1">
    <source>
        <dbReference type="ARBA" id="ARBA00004561"/>
    </source>
</evidence>
<reference evidence="8 9" key="1">
    <citation type="submission" date="2023-06" db="EMBL/GenBank/DDBJ databases">
        <title>Identification and characterization of antibiotic-resistant Gram-negative bacteria.</title>
        <authorList>
            <person name="Cho G.-S."/>
            <person name="Lee J."/>
            <person name="Tai E."/>
            <person name="Jeong S."/>
            <person name="Kim I."/>
            <person name="Kim B.-E."/>
            <person name="Jeong M.-I."/>
            <person name="Oh K.-K."/>
            <person name="Franz C.M.A.P."/>
        </authorList>
    </citation>
    <scope>NUCLEOTIDE SEQUENCE [LARGE SCALE GENOMIC DNA]</scope>
    <source>
        <strain evidence="8 9">V106_12</strain>
    </source>
</reference>
<dbReference type="PANTHER" id="PTHR33420:SF12">
    <property type="entry name" value="FIMBRIN-LIKE PROTEIN FIMI-RELATED"/>
    <property type="match status" value="1"/>
</dbReference>
<dbReference type="InterPro" id="IPR036937">
    <property type="entry name" value="Adhesion_dom_fimbrial_sf"/>
</dbReference>
<comment type="caution">
    <text evidence="8">The sequence shown here is derived from an EMBL/GenBank/DDBJ whole genome shotgun (WGS) entry which is preliminary data.</text>
</comment>
<evidence type="ECO:0000313" key="9">
    <source>
        <dbReference type="Proteomes" id="UP001223214"/>
    </source>
</evidence>
<feature type="domain" description="Fimbrial-type adhesion" evidence="6">
    <location>
        <begin position="201"/>
        <end position="357"/>
    </location>
</feature>
<proteinExistence type="inferred from homology"/>
<evidence type="ECO:0000256" key="3">
    <source>
        <dbReference type="ARBA" id="ARBA00022729"/>
    </source>
</evidence>
<dbReference type="InterPro" id="IPR054160">
    <property type="entry name" value="MrkD_recept-bd"/>
</dbReference>
<organism evidence="8 9">
    <name type="scientific">Lelliottia wanjuensis</name>
    <dbReference type="NCBI Taxonomy" id="3050585"/>
    <lineage>
        <taxon>Bacteria</taxon>
        <taxon>Pseudomonadati</taxon>
        <taxon>Pseudomonadota</taxon>
        <taxon>Gammaproteobacteria</taxon>
        <taxon>Enterobacterales</taxon>
        <taxon>Enterobacteriaceae</taxon>
        <taxon>Lelliottia</taxon>
    </lineage>
</organism>
<evidence type="ECO:0000259" key="6">
    <source>
        <dbReference type="Pfam" id="PF00419"/>
    </source>
</evidence>
<dbReference type="GO" id="GO:0009289">
    <property type="term" value="C:pilus"/>
    <property type="evidence" value="ECO:0007669"/>
    <property type="project" value="UniProtKB-SubCell"/>
</dbReference>
<dbReference type="PANTHER" id="PTHR33420">
    <property type="entry name" value="FIMBRIAL SUBUNIT ELFA-RELATED"/>
    <property type="match status" value="1"/>
</dbReference>
<dbReference type="InterPro" id="IPR000259">
    <property type="entry name" value="Adhesion_dom_fimbrial"/>
</dbReference>
<dbReference type="Gene3D" id="2.60.40.1090">
    <property type="entry name" value="Fimbrial-type adhesion domain"/>
    <property type="match status" value="1"/>
</dbReference>
<protein>
    <submittedName>
        <fullName evidence="8">Type 1 fimbrial protein</fullName>
    </submittedName>
</protein>
<dbReference type="Pfam" id="PF00419">
    <property type="entry name" value="Fimbrial"/>
    <property type="match status" value="1"/>
</dbReference>
<accession>A0AAP4FYS7</accession>
<dbReference type="EMBL" id="JASSOM010000092">
    <property type="protein sequence ID" value="MDK9366128.1"/>
    <property type="molecule type" value="Genomic_DNA"/>
</dbReference>
<feature type="chain" id="PRO_5042938122" evidence="5">
    <location>
        <begin position="22"/>
        <end position="358"/>
    </location>
</feature>
<dbReference type="NCBIfam" id="NF011820">
    <property type="entry name" value="PRK15292.1"/>
    <property type="match status" value="1"/>
</dbReference>